<dbReference type="InterPro" id="IPR036942">
    <property type="entry name" value="Beta-barrel_TonB_sf"/>
</dbReference>
<sequence length="411" mass="46000">QNIKAANFLKLRASFGQNGNKNVSSFQYISPISSNNTWGGYPFGDSMGDAATGAYSYRLVNPNLKWETQQQWNIGVDARFLNSRLGIEFDWYNRLTKDWLVTPPIYASLGNDPVAVNGGNVRNTGVELAMHWRDESINKDFSYGANLSLGYNKNKVTKIASSDGLFHGTGSVFWEGSDEFYRAEVGKPIGYFYGYQSLGIFQNQAQIDNYKGALLNGNKTQPGDVIWKDVDGNNSINADDRTMIGDPNPDVTLGFSFNVGWKGIDLSVVTYSALGQQIMKCYRDFVSSPLNNYTTDIYKRWHGEGTSNKYPRISSTTNTNWNRISDIYMENGDYLKIKNVTLGYDLKKAFKNLPVQQLKLYVTAQNLFTFTGYSGMDPEIGYGSADSWASGIDLGYYPSARTFMIGTNIKF</sequence>
<dbReference type="Gene3D" id="2.40.170.20">
    <property type="entry name" value="TonB-dependent receptor, beta-barrel domain"/>
    <property type="match status" value="1"/>
</dbReference>
<evidence type="ECO:0000256" key="4">
    <source>
        <dbReference type="ARBA" id="ARBA00023136"/>
    </source>
</evidence>
<comment type="subcellular location">
    <subcellularLocation>
        <location evidence="1">Cell outer membrane</location>
        <topology evidence="1">Multi-pass membrane protein</topology>
    </subcellularLocation>
</comment>
<organism evidence="6">
    <name type="scientific">termite gut metagenome</name>
    <dbReference type="NCBI Taxonomy" id="433724"/>
    <lineage>
        <taxon>unclassified sequences</taxon>
        <taxon>metagenomes</taxon>
        <taxon>organismal metagenomes</taxon>
    </lineage>
</organism>
<keyword evidence="6" id="KW-0675">Receptor</keyword>
<evidence type="ECO:0000256" key="2">
    <source>
        <dbReference type="ARBA" id="ARBA00022448"/>
    </source>
</evidence>
<feature type="non-terminal residue" evidence="6">
    <location>
        <position position="1"/>
    </location>
</feature>
<protein>
    <submittedName>
        <fullName evidence="6">TonB-dependent receptor SusC</fullName>
    </submittedName>
</protein>
<dbReference type="PROSITE" id="PS52016">
    <property type="entry name" value="TONB_DEPENDENT_REC_3"/>
    <property type="match status" value="1"/>
</dbReference>
<name>A0A5J4Q8Y9_9ZZZZ</name>
<evidence type="ECO:0000256" key="3">
    <source>
        <dbReference type="ARBA" id="ARBA00022692"/>
    </source>
</evidence>
<keyword evidence="2" id="KW-0813">Transport</keyword>
<gene>
    <name evidence="6" type="ORF">EZS27_032642</name>
</gene>
<proteinExistence type="predicted"/>
<dbReference type="EMBL" id="SNRY01004617">
    <property type="protein sequence ID" value="KAA6317161.1"/>
    <property type="molecule type" value="Genomic_DNA"/>
</dbReference>
<accession>A0A5J4Q8Y9</accession>
<evidence type="ECO:0000256" key="1">
    <source>
        <dbReference type="ARBA" id="ARBA00004571"/>
    </source>
</evidence>
<dbReference type="AlphaFoldDB" id="A0A5J4Q8Y9"/>
<dbReference type="GO" id="GO:0009279">
    <property type="term" value="C:cell outer membrane"/>
    <property type="evidence" value="ECO:0007669"/>
    <property type="project" value="UniProtKB-SubCell"/>
</dbReference>
<dbReference type="SUPFAM" id="SSF56935">
    <property type="entry name" value="Porins"/>
    <property type="match status" value="1"/>
</dbReference>
<dbReference type="InterPro" id="IPR039426">
    <property type="entry name" value="TonB-dep_rcpt-like"/>
</dbReference>
<keyword evidence="4" id="KW-0472">Membrane</keyword>
<evidence type="ECO:0000256" key="5">
    <source>
        <dbReference type="ARBA" id="ARBA00023237"/>
    </source>
</evidence>
<reference evidence="6" key="1">
    <citation type="submission" date="2019-03" db="EMBL/GenBank/DDBJ databases">
        <title>Single cell metagenomics reveals metabolic interactions within the superorganism composed of flagellate Streblomastix strix and complex community of Bacteroidetes bacteria on its surface.</title>
        <authorList>
            <person name="Treitli S.C."/>
            <person name="Kolisko M."/>
            <person name="Husnik F."/>
            <person name="Keeling P."/>
            <person name="Hampl V."/>
        </authorList>
    </citation>
    <scope>NUCLEOTIDE SEQUENCE</scope>
    <source>
        <strain evidence="6">STM</strain>
    </source>
</reference>
<comment type="caution">
    <text evidence="6">The sequence shown here is derived from an EMBL/GenBank/DDBJ whole genome shotgun (WGS) entry which is preliminary data.</text>
</comment>
<keyword evidence="3" id="KW-0812">Transmembrane</keyword>
<evidence type="ECO:0000313" key="6">
    <source>
        <dbReference type="EMBL" id="KAA6317161.1"/>
    </source>
</evidence>
<keyword evidence="5" id="KW-0998">Cell outer membrane</keyword>